<gene>
    <name evidence="2" type="ORF">RDB_LOCUS69384</name>
</gene>
<dbReference type="EMBL" id="CAJMXA010001614">
    <property type="protein sequence ID" value="CAE6466326.1"/>
    <property type="molecule type" value="Genomic_DNA"/>
</dbReference>
<organism evidence="2 3">
    <name type="scientific">Rhizoctonia solani</name>
    <dbReference type="NCBI Taxonomy" id="456999"/>
    <lineage>
        <taxon>Eukaryota</taxon>
        <taxon>Fungi</taxon>
        <taxon>Dikarya</taxon>
        <taxon>Basidiomycota</taxon>
        <taxon>Agaricomycotina</taxon>
        <taxon>Agaricomycetes</taxon>
        <taxon>Cantharellales</taxon>
        <taxon>Ceratobasidiaceae</taxon>
        <taxon>Rhizoctonia</taxon>
    </lineage>
</organism>
<protein>
    <submittedName>
        <fullName evidence="2">Uncharacterized protein</fullName>
    </submittedName>
</protein>
<evidence type="ECO:0000256" key="1">
    <source>
        <dbReference type="SAM" id="Phobius"/>
    </source>
</evidence>
<feature type="transmembrane region" description="Helical" evidence="1">
    <location>
        <begin position="343"/>
        <end position="364"/>
    </location>
</feature>
<comment type="caution">
    <text evidence="2">The sequence shown here is derived from an EMBL/GenBank/DDBJ whole genome shotgun (WGS) entry which is preliminary data.</text>
</comment>
<keyword evidence="1" id="KW-0472">Membrane</keyword>
<dbReference type="Proteomes" id="UP000663853">
    <property type="component" value="Unassembled WGS sequence"/>
</dbReference>
<dbReference type="AlphaFoldDB" id="A0A8H3BTA8"/>
<evidence type="ECO:0000313" key="3">
    <source>
        <dbReference type="Proteomes" id="UP000663853"/>
    </source>
</evidence>
<dbReference type="Gene3D" id="2.60.120.260">
    <property type="entry name" value="Galactose-binding domain-like"/>
    <property type="match status" value="2"/>
</dbReference>
<name>A0A8H3BTA8_9AGAM</name>
<keyword evidence="1" id="KW-0812">Transmembrane</keyword>
<reference evidence="2" key="1">
    <citation type="submission" date="2021-01" db="EMBL/GenBank/DDBJ databases">
        <authorList>
            <person name="Kaushik A."/>
        </authorList>
    </citation>
    <scope>NUCLEOTIDE SEQUENCE</scope>
    <source>
        <strain evidence="2">AG6-10EEA</strain>
    </source>
</reference>
<evidence type="ECO:0000313" key="2">
    <source>
        <dbReference type="EMBL" id="CAE6466326.1"/>
    </source>
</evidence>
<keyword evidence="1" id="KW-1133">Transmembrane helix</keyword>
<proteinExistence type="predicted"/>
<accession>A0A8H3BTA8</accession>
<sequence>MKTMKASMALKKYGEPKPSLAIPRQDFSSVMMVRQGREASLDPVTFDRQLGGAAMPYNVTIEDICPIIKYSGQWTENYFNSSGNNDNWIGKYQSSTFHSSQTPGDKITLTFNGTAIYIYGAKRPNYGHYTVSVDGTEKTRSDAYAPQQPGGDDGLFQQLLFSQTDLENKLHEVVLANDSGGDSGHNIDIDFITWTSGGDASASIVRFDDTNLAFWNYSTNWSSDVSPDAFNASHHRTNKAGASVEFAFEGEAVSLYGYLLYSHGFFTVALDNQEAVALNGYTRIFYGQTLLYYADGLGPGTHVLKATNSENNKVLGIDFADVRKSGYSDPNHVSPPKPRAKEIAIGSVFGAVGALLLVLAIWYFRRKRGARRVETVDLINPVVTPFGEPPPGYEPVPAGSGWNGQASVPQSSPNRPVIVSRKMQPLYGNTQRMINFERN</sequence>